<keyword evidence="3" id="KW-0813">Transport</keyword>
<dbReference type="GO" id="GO:0005774">
    <property type="term" value="C:vacuolar membrane"/>
    <property type="evidence" value="ECO:0007669"/>
    <property type="project" value="TreeGrafter"/>
</dbReference>
<evidence type="ECO:0000256" key="13">
    <source>
        <dbReference type="ARBA" id="ARBA00035961"/>
    </source>
</evidence>
<dbReference type="PANTHER" id="PTHR22950:SF689">
    <property type="entry name" value="VESICULAR INHIBITORY AMINO ACID TRANSPORTER"/>
    <property type="match status" value="1"/>
</dbReference>
<organism evidence="22 23">
    <name type="scientific">Tigriopus californicus</name>
    <name type="common">Marine copepod</name>
    <dbReference type="NCBI Taxonomy" id="6832"/>
    <lineage>
        <taxon>Eukaryota</taxon>
        <taxon>Metazoa</taxon>
        <taxon>Ecdysozoa</taxon>
        <taxon>Arthropoda</taxon>
        <taxon>Crustacea</taxon>
        <taxon>Multicrustacea</taxon>
        <taxon>Hexanauplia</taxon>
        <taxon>Copepoda</taxon>
        <taxon>Harpacticoida</taxon>
        <taxon>Harpacticidae</taxon>
        <taxon>Tigriopus</taxon>
    </lineage>
</organism>
<dbReference type="STRING" id="6832.A0A553N9M4"/>
<keyword evidence="4 20" id="KW-0812">Transmembrane</keyword>
<evidence type="ECO:0000256" key="2">
    <source>
        <dbReference type="ARBA" id="ARBA00008066"/>
    </source>
</evidence>
<comment type="catalytic activity">
    <reaction evidence="13">
        <text>glycine(out) + n H(+)(in) = glycine(in) + n H(+)(out)</text>
        <dbReference type="Rhea" id="RHEA:70983"/>
        <dbReference type="ChEBI" id="CHEBI:15378"/>
        <dbReference type="ChEBI" id="CHEBI:57305"/>
    </reaction>
</comment>
<evidence type="ECO:0000256" key="9">
    <source>
        <dbReference type="ARBA" id="ARBA00023273"/>
    </source>
</evidence>
<evidence type="ECO:0000256" key="1">
    <source>
        <dbReference type="ARBA" id="ARBA00004439"/>
    </source>
</evidence>
<feature type="transmembrane region" description="Helical" evidence="20">
    <location>
        <begin position="180"/>
        <end position="198"/>
    </location>
</feature>
<feature type="transmembrane region" description="Helical" evidence="20">
    <location>
        <begin position="280"/>
        <end position="300"/>
    </location>
</feature>
<evidence type="ECO:0000256" key="7">
    <source>
        <dbReference type="ARBA" id="ARBA00023018"/>
    </source>
</evidence>
<comment type="caution">
    <text evidence="22">The sequence shown here is derived from an EMBL/GenBank/DDBJ whole genome shotgun (WGS) entry which is preliminary data.</text>
</comment>
<reference evidence="22 23" key="1">
    <citation type="journal article" date="2018" name="Nat. Ecol. Evol.">
        <title>Genomic signatures of mitonuclear coevolution across populations of Tigriopus californicus.</title>
        <authorList>
            <person name="Barreto F.S."/>
            <person name="Watson E.T."/>
            <person name="Lima T.G."/>
            <person name="Willett C.S."/>
            <person name="Edmands S."/>
            <person name="Li W."/>
            <person name="Burton R.S."/>
        </authorList>
    </citation>
    <scope>NUCLEOTIDE SEQUENCE [LARGE SCALE GENOMIC DNA]</scope>
    <source>
        <strain evidence="22 23">San Diego</strain>
    </source>
</reference>
<dbReference type="Pfam" id="PF01490">
    <property type="entry name" value="Aa_trans"/>
    <property type="match status" value="1"/>
</dbReference>
<dbReference type="AlphaFoldDB" id="A0A553N9M4"/>
<evidence type="ECO:0000256" key="3">
    <source>
        <dbReference type="ARBA" id="ARBA00022448"/>
    </source>
</evidence>
<dbReference type="InterPro" id="IPR013057">
    <property type="entry name" value="AA_transpt_TM"/>
</dbReference>
<comment type="function">
    <text evidence="18">Antiporter that exchanges vesicular protons for cytosolic 4-aminobutanoate or to a lesser extend glycine, thus allowing their secretion from nerve terminals. The transport is equally dependent on the chemical and electrical components of the proton gradient. May also transport beta-alanine. Acidification of GABAergic synaptic vesicles is a prerequisite for 4-aminobutanoate uptake.</text>
</comment>
<evidence type="ECO:0000313" key="22">
    <source>
        <dbReference type="EMBL" id="TRY62123.1"/>
    </source>
</evidence>
<feature type="transmembrane region" description="Helical" evidence="20">
    <location>
        <begin position="204"/>
        <end position="225"/>
    </location>
</feature>
<protein>
    <recommendedName>
        <fullName evidence="15">Vesicular inhibitory amino acid transporter</fullName>
    </recommendedName>
    <alternativeName>
        <fullName evidence="16">Solute carrier family 32 member 1</fullName>
    </alternativeName>
    <alternativeName>
        <fullName evidence="17">Vesicular GABA transporter</fullName>
    </alternativeName>
</protein>
<evidence type="ECO:0000256" key="20">
    <source>
        <dbReference type="SAM" id="Phobius"/>
    </source>
</evidence>
<feature type="transmembrane region" description="Helical" evidence="20">
    <location>
        <begin position="368"/>
        <end position="388"/>
    </location>
</feature>
<keyword evidence="8 20" id="KW-0472">Membrane</keyword>
<dbReference type="OMA" id="MKWTHIA"/>
<comment type="similarity">
    <text evidence="2">Belongs to the amino acid/polyamine transporter 2 family.</text>
</comment>
<evidence type="ECO:0000256" key="16">
    <source>
        <dbReference type="ARBA" id="ARBA00041574"/>
    </source>
</evidence>
<evidence type="ECO:0000256" key="4">
    <source>
        <dbReference type="ARBA" id="ARBA00022692"/>
    </source>
</evidence>
<dbReference type="GO" id="GO:0140800">
    <property type="term" value="F:gamma-aminobutyric acid:proton antiporter activity"/>
    <property type="evidence" value="ECO:0007669"/>
    <property type="project" value="UniProtKB-ARBA"/>
</dbReference>
<dbReference type="GO" id="GO:0098793">
    <property type="term" value="C:presynapse"/>
    <property type="evidence" value="ECO:0007669"/>
    <property type="project" value="UniProtKB-SubCell"/>
</dbReference>
<dbReference type="GO" id="GO:0060077">
    <property type="term" value="C:inhibitory synapse"/>
    <property type="evidence" value="ECO:0007669"/>
    <property type="project" value="UniProtKB-ARBA"/>
</dbReference>
<comment type="catalytic activity">
    <reaction evidence="14">
        <text>4-aminobutanoate(out) + n H(+)(in) = 4-aminobutanoate(in) + n H(+)(out)</text>
        <dbReference type="Rhea" id="RHEA:70979"/>
        <dbReference type="ChEBI" id="CHEBI:15378"/>
        <dbReference type="ChEBI" id="CHEBI:59888"/>
    </reaction>
</comment>
<evidence type="ECO:0000313" key="23">
    <source>
        <dbReference type="Proteomes" id="UP000318571"/>
    </source>
</evidence>
<evidence type="ECO:0000256" key="17">
    <source>
        <dbReference type="ARBA" id="ARBA00042394"/>
    </source>
</evidence>
<comment type="subcellular location">
    <subcellularLocation>
        <location evidence="1">Cytoplasmic vesicle membrane</location>
        <topology evidence="1">Multi-pass membrane protein</topology>
    </subcellularLocation>
    <subcellularLocation>
        <location evidence="11">Presynapse</location>
    </subcellularLocation>
</comment>
<keyword evidence="23" id="KW-1185">Reference proteome</keyword>
<evidence type="ECO:0000256" key="8">
    <source>
        <dbReference type="ARBA" id="ARBA00023136"/>
    </source>
</evidence>
<keyword evidence="5" id="KW-0532">Neurotransmitter transport</keyword>
<dbReference type="GO" id="GO:0015179">
    <property type="term" value="F:L-amino acid transmembrane transporter activity"/>
    <property type="evidence" value="ECO:0007669"/>
    <property type="project" value="TreeGrafter"/>
</dbReference>
<gene>
    <name evidence="22" type="ORF">TCAL_04384</name>
</gene>
<dbReference type="GO" id="GO:0030659">
    <property type="term" value="C:cytoplasmic vesicle membrane"/>
    <property type="evidence" value="ECO:0007669"/>
    <property type="project" value="UniProtKB-SubCell"/>
</dbReference>
<keyword evidence="6 20" id="KW-1133">Transmembrane helix</keyword>
<proteinExistence type="inferred from homology"/>
<evidence type="ECO:0000256" key="15">
    <source>
        <dbReference type="ARBA" id="ARBA00039542"/>
    </source>
</evidence>
<comment type="catalytic activity">
    <reaction evidence="12">
        <text>beta-alanine(out) + n H(+)(in) = beta-alanine(in) + n H(+)(out)</text>
        <dbReference type="Rhea" id="RHEA:70987"/>
        <dbReference type="ChEBI" id="CHEBI:15378"/>
        <dbReference type="ChEBI" id="CHEBI:57966"/>
    </reaction>
</comment>
<feature type="transmembrane region" description="Helical" evidence="20">
    <location>
        <begin position="149"/>
        <end position="168"/>
    </location>
</feature>
<keyword evidence="7" id="KW-0770">Synapse</keyword>
<dbReference type="PANTHER" id="PTHR22950">
    <property type="entry name" value="AMINO ACID TRANSPORTER"/>
    <property type="match status" value="1"/>
</dbReference>
<evidence type="ECO:0000259" key="21">
    <source>
        <dbReference type="Pfam" id="PF01490"/>
    </source>
</evidence>
<evidence type="ECO:0000256" key="11">
    <source>
        <dbReference type="ARBA" id="ARBA00034106"/>
    </source>
</evidence>
<feature type="transmembrane region" description="Helical" evidence="20">
    <location>
        <begin position="237"/>
        <end position="260"/>
    </location>
</feature>
<evidence type="ECO:0000256" key="12">
    <source>
        <dbReference type="ARBA" id="ARBA00035892"/>
    </source>
</evidence>
<dbReference type="GO" id="GO:0051939">
    <property type="term" value="P:gamma-aminobutyric acid import"/>
    <property type="evidence" value="ECO:0007669"/>
    <property type="project" value="UniProtKB-ARBA"/>
</dbReference>
<evidence type="ECO:0000256" key="6">
    <source>
        <dbReference type="ARBA" id="ARBA00022989"/>
    </source>
</evidence>
<feature type="domain" description="Amino acid transporter transmembrane" evidence="21">
    <location>
        <begin position="56"/>
        <end position="447"/>
    </location>
</feature>
<evidence type="ECO:0000256" key="19">
    <source>
        <dbReference type="SAM" id="MobiDB-lite"/>
    </source>
</evidence>
<dbReference type="OrthoDB" id="6021076at2759"/>
<keyword evidence="10" id="KW-0968">Cytoplasmic vesicle</keyword>
<name>A0A553N9M4_TIGCA</name>
<sequence>MASFVYSVKDFVTSKITPDCLKASAEELKTFAKSKTGGGNPDPTALDPDDPRNRGKITEWEAGWNVTNAIQGMFIVSLPYGVMHGGYWAILAMVGIAHICCHTGKILVECLYEKNDEGELEKVRFSYNDIAKECFGKQYGGKIVNAAQLIELLMTCILYVVLCGDLLMGAFPNGIIDTRSYMMICGAILLPTAFLKNLRNVSSLSFYNGIVHTVINAVIIGYCLTQAHKWAFSKVTFQINILSFPIALGVIVFSYTSQIFLPTLEGSMIDKSKFHCMLNWSHIAAAVFKALFGYIGFLTWQEDTQEEVVNNLDQTLKTIVNIILVVKALLSYPLPYYAACELVETEMFQGKPETMFPTIWALDGELKLWGLGFRVMMVVVTIVFAVVIPHFTILMGFIGSFTGCFLSFIWPSFFHLKLRRHVMSWSTLVYDMFIIFLGVGFGLCGMYYSGRAMQRAFELGVPV</sequence>
<dbReference type="Proteomes" id="UP000318571">
    <property type="component" value="Chromosome 8"/>
</dbReference>
<dbReference type="FunFam" id="1.20.1740.10:FF:000062">
    <property type="entry name" value="Vesicular inhibitory amino acid transporter"/>
    <property type="match status" value="1"/>
</dbReference>
<dbReference type="GO" id="GO:0006836">
    <property type="term" value="P:neurotransmitter transport"/>
    <property type="evidence" value="ECO:0007669"/>
    <property type="project" value="UniProtKB-KW"/>
</dbReference>
<dbReference type="GO" id="GO:0015187">
    <property type="term" value="F:glycine transmembrane transporter activity"/>
    <property type="evidence" value="ECO:0007669"/>
    <property type="project" value="UniProtKB-ARBA"/>
</dbReference>
<accession>A0A553N9M4</accession>
<evidence type="ECO:0000256" key="14">
    <source>
        <dbReference type="ARBA" id="ARBA00036440"/>
    </source>
</evidence>
<feature type="transmembrane region" description="Helical" evidence="20">
    <location>
        <begin position="428"/>
        <end position="448"/>
    </location>
</feature>
<dbReference type="EMBL" id="VCGU01000459">
    <property type="protein sequence ID" value="TRY62123.1"/>
    <property type="molecule type" value="Genomic_DNA"/>
</dbReference>
<feature type="transmembrane region" description="Helical" evidence="20">
    <location>
        <begin position="394"/>
        <end position="416"/>
    </location>
</feature>
<evidence type="ECO:0000256" key="5">
    <source>
        <dbReference type="ARBA" id="ARBA00022775"/>
    </source>
</evidence>
<keyword evidence="9" id="KW-0966">Cell projection</keyword>
<feature type="region of interest" description="Disordered" evidence="19">
    <location>
        <begin position="32"/>
        <end position="52"/>
    </location>
</feature>
<evidence type="ECO:0000256" key="10">
    <source>
        <dbReference type="ARBA" id="ARBA00023329"/>
    </source>
</evidence>
<evidence type="ECO:0000256" key="18">
    <source>
        <dbReference type="ARBA" id="ARBA00046163"/>
    </source>
</evidence>